<keyword evidence="3" id="KW-1185">Reference proteome</keyword>
<organism evidence="2 3">
    <name type="scientific">Pelobates cultripes</name>
    <name type="common">Western spadefoot toad</name>
    <dbReference type="NCBI Taxonomy" id="61616"/>
    <lineage>
        <taxon>Eukaryota</taxon>
        <taxon>Metazoa</taxon>
        <taxon>Chordata</taxon>
        <taxon>Craniata</taxon>
        <taxon>Vertebrata</taxon>
        <taxon>Euteleostomi</taxon>
        <taxon>Amphibia</taxon>
        <taxon>Batrachia</taxon>
        <taxon>Anura</taxon>
        <taxon>Pelobatoidea</taxon>
        <taxon>Pelobatidae</taxon>
        <taxon>Pelobates</taxon>
    </lineage>
</organism>
<feature type="compositionally biased region" description="Basic and acidic residues" evidence="1">
    <location>
        <begin position="28"/>
        <end position="39"/>
    </location>
</feature>
<accession>A0AAD1WUZ0</accession>
<evidence type="ECO:0000256" key="1">
    <source>
        <dbReference type="SAM" id="MobiDB-lite"/>
    </source>
</evidence>
<dbReference type="EMBL" id="OW240923">
    <property type="protein sequence ID" value="CAH2324705.1"/>
    <property type="molecule type" value="Genomic_DNA"/>
</dbReference>
<proteinExistence type="predicted"/>
<name>A0AAD1WUZ0_PELCU</name>
<gene>
    <name evidence="2" type="ORF">PECUL_23A034835</name>
</gene>
<sequence>MATKRLKAQAGNTPSSNLSSSKTSLRRFFVEKQEIDMRSKMATAEKSPASSAPASPAPSDSSTEGTDIKTILTQLSSKLDLEAMFSKMERSFGDKLQSLHEEVSHIGNRVQLLEKGGKQQPCKYTTCKLSSKPRMKP</sequence>
<protein>
    <submittedName>
        <fullName evidence="2">Uncharacterized protein</fullName>
    </submittedName>
</protein>
<reference evidence="2" key="1">
    <citation type="submission" date="2022-03" db="EMBL/GenBank/DDBJ databases">
        <authorList>
            <person name="Alioto T."/>
            <person name="Alioto T."/>
            <person name="Gomez Garrido J."/>
        </authorList>
    </citation>
    <scope>NUCLEOTIDE SEQUENCE</scope>
</reference>
<feature type="compositionally biased region" description="Low complexity" evidence="1">
    <location>
        <begin position="12"/>
        <end position="23"/>
    </location>
</feature>
<dbReference type="Proteomes" id="UP001295444">
    <property type="component" value="Chromosome 12"/>
</dbReference>
<feature type="compositionally biased region" description="Low complexity" evidence="1">
    <location>
        <begin position="47"/>
        <end position="62"/>
    </location>
</feature>
<evidence type="ECO:0000313" key="3">
    <source>
        <dbReference type="Proteomes" id="UP001295444"/>
    </source>
</evidence>
<dbReference type="AlphaFoldDB" id="A0AAD1WUZ0"/>
<feature type="region of interest" description="Disordered" evidence="1">
    <location>
        <begin position="1"/>
        <end position="68"/>
    </location>
</feature>
<evidence type="ECO:0000313" key="2">
    <source>
        <dbReference type="EMBL" id="CAH2324705.1"/>
    </source>
</evidence>